<keyword evidence="5" id="KW-0812">Transmembrane</keyword>
<keyword evidence="3" id="KW-0274">FAD</keyword>
<keyword evidence="8" id="KW-1185">Reference proteome</keyword>
<name>A0A6A5X397_9PLEO</name>
<dbReference type="GO" id="GO:0016491">
    <property type="term" value="F:oxidoreductase activity"/>
    <property type="evidence" value="ECO:0007669"/>
    <property type="project" value="UniProtKB-KW"/>
</dbReference>
<dbReference type="InterPro" id="IPR050416">
    <property type="entry name" value="FAD-linked_Oxidoreductase"/>
</dbReference>
<keyword evidence="4" id="KW-0560">Oxidoreductase</keyword>
<dbReference type="InterPro" id="IPR016169">
    <property type="entry name" value="FAD-bd_PCMH_sub2"/>
</dbReference>
<dbReference type="PANTHER" id="PTHR42973">
    <property type="entry name" value="BINDING OXIDOREDUCTASE, PUTATIVE (AFU_ORTHOLOGUE AFUA_1G17690)-RELATED"/>
    <property type="match status" value="1"/>
</dbReference>
<accession>A0A6A5X397</accession>
<evidence type="ECO:0000256" key="3">
    <source>
        <dbReference type="ARBA" id="ARBA00022827"/>
    </source>
</evidence>
<keyword evidence="5" id="KW-0472">Membrane</keyword>
<proteinExistence type="inferred from homology"/>
<dbReference type="InterPro" id="IPR006094">
    <property type="entry name" value="Oxid_FAD_bind_N"/>
</dbReference>
<evidence type="ECO:0000313" key="8">
    <source>
        <dbReference type="Proteomes" id="UP000799779"/>
    </source>
</evidence>
<dbReference type="SUPFAM" id="SSF56176">
    <property type="entry name" value="FAD-binding/transporter-associated domain-like"/>
    <property type="match status" value="1"/>
</dbReference>
<evidence type="ECO:0000256" key="1">
    <source>
        <dbReference type="ARBA" id="ARBA00005466"/>
    </source>
</evidence>
<feature type="transmembrane region" description="Helical" evidence="5">
    <location>
        <begin position="74"/>
        <end position="94"/>
    </location>
</feature>
<reference evidence="7" key="1">
    <citation type="journal article" date="2020" name="Stud. Mycol.">
        <title>101 Dothideomycetes genomes: a test case for predicting lifestyles and emergence of pathogens.</title>
        <authorList>
            <person name="Haridas S."/>
            <person name="Albert R."/>
            <person name="Binder M."/>
            <person name="Bloem J."/>
            <person name="Labutti K."/>
            <person name="Salamov A."/>
            <person name="Andreopoulos B."/>
            <person name="Baker S."/>
            <person name="Barry K."/>
            <person name="Bills G."/>
            <person name="Bluhm B."/>
            <person name="Cannon C."/>
            <person name="Castanera R."/>
            <person name="Culley D."/>
            <person name="Daum C."/>
            <person name="Ezra D."/>
            <person name="Gonzalez J."/>
            <person name="Henrissat B."/>
            <person name="Kuo A."/>
            <person name="Liang C."/>
            <person name="Lipzen A."/>
            <person name="Lutzoni F."/>
            <person name="Magnuson J."/>
            <person name="Mondo S."/>
            <person name="Nolan M."/>
            <person name="Ohm R."/>
            <person name="Pangilinan J."/>
            <person name="Park H.-J."/>
            <person name="Ramirez L."/>
            <person name="Alfaro M."/>
            <person name="Sun H."/>
            <person name="Tritt A."/>
            <person name="Yoshinaga Y."/>
            <person name="Zwiers L.-H."/>
            <person name="Turgeon B."/>
            <person name="Goodwin S."/>
            <person name="Spatafora J."/>
            <person name="Crous P."/>
            <person name="Grigoriev I."/>
        </authorList>
    </citation>
    <scope>NUCLEOTIDE SEQUENCE</scope>
    <source>
        <strain evidence="7">CBS 123094</strain>
    </source>
</reference>
<feature type="domain" description="FAD-binding PCMH-type" evidence="6">
    <location>
        <begin position="127"/>
        <end position="298"/>
    </location>
</feature>
<evidence type="ECO:0000259" key="6">
    <source>
        <dbReference type="PROSITE" id="PS51387"/>
    </source>
</evidence>
<organism evidence="7 8">
    <name type="scientific">Amniculicola lignicola CBS 123094</name>
    <dbReference type="NCBI Taxonomy" id="1392246"/>
    <lineage>
        <taxon>Eukaryota</taxon>
        <taxon>Fungi</taxon>
        <taxon>Dikarya</taxon>
        <taxon>Ascomycota</taxon>
        <taxon>Pezizomycotina</taxon>
        <taxon>Dothideomycetes</taxon>
        <taxon>Pleosporomycetidae</taxon>
        <taxon>Pleosporales</taxon>
        <taxon>Amniculicolaceae</taxon>
        <taxon>Amniculicola</taxon>
    </lineage>
</organism>
<protein>
    <submittedName>
        <fullName evidence="7">FAD-binding domain-containing protein</fullName>
    </submittedName>
</protein>
<dbReference type="InterPro" id="IPR036318">
    <property type="entry name" value="FAD-bd_PCMH-like_sf"/>
</dbReference>
<dbReference type="Pfam" id="PF01565">
    <property type="entry name" value="FAD_binding_4"/>
    <property type="match status" value="1"/>
</dbReference>
<dbReference type="Proteomes" id="UP000799779">
    <property type="component" value="Unassembled WGS sequence"/>
</dbReference>
<keyword evidence="2" id="KW-0285">Flavoprotein</keyword>
<dbReference type="InterPro" id="IPR016166">
    <property type="entry name" value="FAD-bd_PCMH"/>
</dbReference>
<dbReference type="PANTHER" id="PTHR42973:SF13">
    <property type="entry name" value="FAD-BINDING PCMH-TYPE DOMAIN-CONTAINING PROTEIN"/>
    <property type="match status" value="1"/>
</dbReference>
<dbReference type="OrthoDB" id="2151789at2759"/>
<dbReference type="EMBL" id="ML977557">
    <property type="protein sequence ID" value="KAF2007361.1"/>
    <property type="molecule type" value="Genomic_DNA"/>
</dbReference>
<evidence type="ECO:0000256" key="2">
    <source>
        <dbReference type="ARBA" id="ARBA00022630"/>
    </source>
</evidence>
<evidence type="ECO:0000256" key="4">
    <source>
        <dbReference type="ARBA" id="ARBA00023002"/>
    </source>
</evidence>
<dbReference type="PROSITE" id="PS51387">
    <property type="entry name" value="FAD_PCMH"/>
    <property type="match status" value="1"/>
</dbReference>
<keyword evidence="5" id="KW-1133">Transmembrane helix</keyword>
<sequence>MSHNAMAGAATSLQIAATALDRAMQPWLRTNGSGPVAMRNVYPISVIHSKIWTAITIALNSGRQKQETMASTRTLHFIATFSLLIFAAAVVGSVCSDPSISSNIDILKVSSPSYGKEQDNYWSAGCGALKPSCILYPSTPEQMAEVVKVLASNNETFAIKSGGHNPNQGFASVSGGPLISTNKLNEVTFEKSSMTVRVGPGNRWEDVQKVLDNQGVVVVGGRIGNVGVGGLVLGGGMSFLSPQYGWAVNNVVEFEVVLANGTIVTASTSSHPNLYKALKAGGNNYGIVTAYTLVAHPQGQIWGGTVVFTADKADTLLAALRDFTEENPDEKASILMTAELTAFGAVDVWIVFLFYDGPTPPPGTFDAFIKTGPLINNCKKRSYYDYLSSNNFAVVKPAFYSLATEMTPVPNKTEAAEVLGTYHRHWRDSFEGVRHVPGLFATIAFIPVTKGLARKARSRGGDMIDLDDSVDRIMLEFAFSHWLPWDAPTMDAAMQRLYDGMRDLVMMHTDNGRLPQAYLPLYMNGAYFRQDYFGRLRTVDFAKRVRDVYDPEGLFAERTGGWKM</sequence>
<dbReference type="Gene3D" id="3.30.465.10">
    <property type="match status" value="1"/>
</dbReference>
<evidence type="ECO:0000313" key="7">
    <source>
        <dbReference type="EMBL" id="KAF2007361.1"/>
    </source>
</evidence>
<evidence type="ECO:0000256" key="5">
    <source>
        <dbReference type="SAM" id="Phobius"/>
    </source>
</evidence>
<dbReference type="GO" id="GO:0071949">
    <property type="term" value="F:FAD binding"/>
    <property type="evidence" value="ECO:0007669"/>
    <property type="project" value="InterPro"/>
</dbReference>
<gene>
    <name evidence="7" type="ORF">P154DRAFT_558633</name>
</gene>
<comment type="similarity">
    <text evidence="1">Belongs to the oxygen-dependent FAD-linked oxidoreductase family.</text>
</comment>
<dbReference type="AlphaFoldDB" id="A0A6A5X397"/>